<feature type="region of interest" description="Disordered" evidence="1">
    <location>
        <begin position="1"/>
        <end position="20"/>
    </location>
</feature>
<protein>
    <submittedName>
        <fullName evidence="3">Uncharacterized protein</fullName>
    </submittedName>
</protein>
<accession>A0A9P9J671</accession>
<feature type="transmembrane region" description="Helical" evidence="2">
    <location>
        <begin position="97"/>
        <end position="120"/>
    </location>
</feature>
<proteinExistence type="predicted"/>
<reference evidence="3" key="1">
    <citation type="journal article" date="2021" name="Nat. Commun.">
        <title>Genetic determinants of endophytism in the Arabidopsis root mycobiome.</title>
        <authorList>
            <person name="Mesny F."/>
            <person name="Miyauchi S."/>
            <person name="Thiergart T."/>
            <person name="Pickel B."/>
            <person name="Atanasova L."/>
            <person name="Karlsson M."/>
            <person name="Huettel B."/>
            <person name="Barry K.W."/>
            <person name="Haridas S."/>
            <person name="Chen C."/>
            <person name="Bauer D."/>
            <person name="Andreopoulos W."/>
            <person name="Pangilinan J."/>
            <person name="LaButti K."/>
            <person name="Riley R."/>
            <person name="Lipzen A."/>
            <person name="Clum A."/>
            <person name="Drula E."/>
            <person name="Henrissat B."/>
            <person name="Kohler A."/>
            <person name="Grigoriev I.V."/>
            <person name="Martin F.M."/>
            <person name="Hacquard S."/>
        </authorList>
    </citation>
    <scope>NUCLEOTIDE SEQUENCE</scope>
    <source>
        <strain evidence="3">MPI-CAGE-AT-0021</strain>
    </source>
</reference>
<evidence type="ECO:0000256" key="2">
    <source>
        <dbReference type="SAM" id="Phobius"/>
    </source>
</evidence>
<organism evidence="3 4">
    <name type="scientific">Dactylonectria estremocensis</name>
    <dbReference type="NCBI Taxonomy" id="1079267"/>
    <lineage>
        <taxon>Eukaryota</taxon>
        <taxon>Fungi</taxon>
        <taxon>Dikarya</taxon>
        <taxon>Ascomycota</taxon>
        <taxon>Pezizomycotina</taxon>
        <taxon>Sordariomycetes</taxon>
        <taxon>Hypocreomycetidae</taxon>
        <taxon>Hypocreales</taxon>
        <taxon>Nectriaceae</taxon>
        <taxon>Dactylonectria</taxon>
    </lineage>
</organism>
<keyword evidence="2" id="KW-0812">Transmembrane</keyword>
<evidence type="ECO:0000313" key="3">
    <source>
        <dbReference type="EMBL" id="KAH7142888.1"/>
    </source>
</evidence>
<keyword evidence="2" id="KW-0472">Membrane</keyword>
<comment type="caution">
    <text evidence="3">The sequence shown here is derived from an EMBL/GenBank/DDBJ whole genome shotgun (WGS) entry which is preliminary data.</text>
</comment>
<dbReference type="Proteomes" id="UP000717696">
    <property type="component" value="Unassembled WGS sequence"/>
</dbReference>
<dbReference type="InterPro" id="IPR021514">
    <property type="entry name" value="DUF3176"/>
</dbReference>
<name>A0A9P9J671_9HYPO</name>
<dbReference type="PANTHER" id="PTHR37576">
    <property type="entry name" value="DEFECT AT LOW TEMPERATURE PROTEIN 1"/>
    <property type="match status" value="1"/>
</dbReference>
<dbReference type="AlphaFoldDB" id="A0A9P9J671"/>
<evidence type="ECO:0000256" key="1">
    <source>
        <dbReference type="SAM" id="MobiDB-lite"/>
    </source>
</evidence>
<dbReference type="OrthoDB" id="5357734at2759"/>
<keyword evidence="2" id="KW-1133">Transmembrane helix</keyword>
<evidence type="ECO:0000313" key="4">
    <source>
        <dbReference type="Proteomes" id="UP000717696"/>
    </source>
</evidence>
<feature type="transmembrane region" description="Helical" evidence="2">
    <location>
        <begin position="58"/>
        <end position="77"/>
    </location>
</feature>
<keyword evidence="4" id="KW-1185">Reference proteome</keyword>
<dbReference type="Pfam" id="PF11374">
    <property type="entry name" value="DUF3176"/>
    <property type="match status" value="1"/>
</dbReference>
<sequence length="401" mass="44527">MDLTPQWPLKNETPPNVPGDKAPWYRLESMPETFAAGYAQLSQPWQPGFWKRFPVRGLGMWLLALVGTVAAILILIYSDGVPVDHWDEQIQPTVWLALTSALTGAFLACAFAEAAAISYWRAAGRPTTLEQLQAVYGSSTGIIEAALNLLTWKSKTLGLASILMTLSVLRGPLMQRASSTANEYEAQIGTFNFHIARELPQDYASITTGRTHSVSLLTKNFSDVAQAYSNRNGMMAFNTQCDNCTTSVQGFGFQVNCTESTRNFNLTVGTDQESMSRAFDGSYLFEVNITEYSDYSVYQMDDGSFLRYTTLYKDTKECSGKLKIQTCDLHAGISTFPVRLDGKMVELEGTWKDDKFVKRKYELSLVGGINLAQYNSSWPNGILRKPKGDFPHALAINLSSH</sequence>
<dbReference type="EMBL" id="JAGMUU010000011">
    <property type="protein sequence ID" value="KAH7142888.1"/>
    <property type="molecule type" value="Genomic_DNA"/>
</dbReference>
<gene>
    <name evidence="3" type="ORF">B0J13DRAFT_51445</name>
</gene>
<dbReference type="PANTHER" id="PTHR37576:SF2">
    <property type="entry name" value="DEFECT AT LOW TEMPERATURE PROTEIN 1"/>
    <property type="match status" value="1"/>
</dbReference>